<evidence type="ECO:0000256" key="6">
    <source>
        <dbReference type="ARBA" id="ARBA00022840"/>
    </source>
</evidence>
<keyword evidence="6 11" id="KW-0067">ATP-binding</keyword>
<feature type="transmembrane region" description="Helical" evidence="11">
    <location>
        <begin position="362"/>
        <end position="383"/>
    </location>
</feature>
<protein>
    <recommendedName>
        <fullName evidence="9">Cd(2+)-exporting ATPase</fullName>
        <ecNumber evidence="9">7.2.2.21</ecNumber>
    </recommendedName>
</protein>
<evidence type="ECO:0000256" key="2">
    <source>
        <dbReference type="ARBA" id="ARBA00006024"/>
    </source>
</evidence>
<keyword evidence="11" id="KW-1003">Cell membrane</keyword>
<comment type="caution">
    <text evidence="13">The sequence shown here is derived from an EMBL/GenBank/DDBJ whole genome shotgun (WGS) entry which is preliminary data.</text>
</comment>
<dbReference type="PANTHER" id="PTHR48085">
    <property type="entry name" value="CADMIUM/ZINC-TRANSPORTING ATPASE HMA2-RELATED"/>
    <property type="match status" value="1"/>
</dbReference>
<keyword evidence="3" id="KW-0104">Cadmium</keyword>
<evidence type="ECO:0000256" key="4">
    <source>
        <dbReference type="ARBA" id="ARBA00022692"/>
    </source>
</evidence>
<evidence type="ECO:0000256" key="3">
    <source>
        <dbReference type="ARBA" id="ARBA00022539"/>
    </source>
</evidence>
<evidence type="ECO:0000313" key="13">
    <source>
        <dbReference type="EMBL" id="MBU3158246.1"/>
    </source>
</evidence>
<comment type="similarity">
    <text evidence="2 11">Belongs to the cation transport ATPase (P-type) (TC 3.A.3) family. Type IB subfamily.</text>
</comment>
<feature type="transmembrane region" description="Helical" evidence="11">
    <location>
        <begin position="663"/>
        <end position="685"/>
    </location>
</feature>
<keyword evidence="7 11" id="KW-1133">Transmembrane helix</keyword>
<dbReference type="SFLD" id="SFLDS00003">
    <property type="entry name" value="Haloacid_Dehalogenase"/>
    <property type="match status" value="1"/>
</dbReference>
<evidence type="ECO:0000256" key="5">
    <source>
        <dbReference type="ARBA" id="ARBA00022741"/>
    </source>
</evidence>
<dbReference type="InterPro" id="IPR051014">
    <property type="entry name" value="Cation_Transport_ATPase_IB"/>
</dbReference>
<keyword evidence="4 11" id="KW-0812">Transmembrane</keyword>
<dbReference type="RefSeq" id="WP_216145216.1">
    <property type="nucleotide sequence ID" value="NZ_JAHLDV010000001.1"/>
</dbReference>
<dbReference type="InterPro" id="IPR006121">
    <property type="entry name" value="HMA_dom"/>
</dbReference>
<evidence type="ECO:0000256" key="8">
    <source>
        <dbReference type="ARBA" id="ARBA00023136"/>
    </source>
</evidence>
<dbReference type="InterPro" id="IPR027256">
    <property type="entry name" value="P-typ_ATPase_IB"/>
</dbReference>
<name>A0ABS6BMT1_9CLOT</name>
<dbReference type="InterPro" id="IPR059000">
    <property type="entry name" value="ATPase_P-type_domA"/>
</dbReference>
<reference evidence="13 14" key="1">
    <citation type="submission" date="2021-06" db="EMBL/GenBank/DDBJ databases">
        <title>Clostridia strains as spoilage organisms.</title>
        <authorList>
            <person name="Wambui J."/>
            <person name="Stephan R."/>
            <person name="Stevens M.J.A."/>
        </authorList>
    </citation>
    <scope>NUCLEOTIDE SEQUENCE [LARGE SCALE GENOMIC DNA]</scope>
    <source>
        <strain evidence="13 14">DSM 14204</strain>
    </source>
</reference>
<dbReference type="CDD" id="cd00371">
    <property type="entry name" value="HMA"/>
    <property type="match status" value="1"/>
</dbReference>
<proteinExistence type="inferred from homology"/>
<organism evidence="13 14">
    <name type="scientific">Clostridium frigoris</name>
    <dbReference type="NCBI Taxonomy" id="205327"/>
    <lineage>
        <taxon>Bacteria</taxon>
        <taxon>Bacillati</taxon>
        <taxon>Bacillota</taxon>
        <taxon>Clostridia</taxon>
        <taxon>Eubacteriales</taxon>
        <taxon>Clostridiaceae</taxon>
        <taxon>Clostridium</taxon>
    </lineage>
</organism>
<comment type="subcellular location">
    <subcellularLocation>
        <location evidence="11">Cell membrane</location>
    </subcellularLocation>
    <subcellularLocation>
        <location evidence="1">Membrane</location>
        <topology evidence="1">Multi-pass membrane protein</topology>
    </subcellularLocation>
</comment>
<dbReference type="PROSITE" id="PS50846">
    <property type="entry name" value="HMA_2"/>
    <property type="match status" value="1"/>
</dbReference>
<sequence>METIIRKEFILEGLGCVNCANKIETQCKKLDGVTDASVNFINKNLVIQFQSEDKILKVIDEAKKIVKRVEPDVKFIESVKHEGHSHNHSHDHEHAGDNQRNDKNKIIRFSLGIAIFLIAVVLKLDYFLEFSLYLISYLLIGGEVLMVAIKNILRGEVFDENFLMALATIGAFSIGQFPEGVGVMLFYQVGEFFQDMAVNKSTKSISALMDIRPDYANKKINNEIVKVDPEEVYIGDIIIVKPGEKVPLDGSVIEGNSLVDSSALTGESVPREVNTGDEILAGCINKNGLLTIEVKKEFGESTLAKILDLVKNASSKKAPTENFITKFARYYTPIVVISAVVLALVPPILIPGATFSQWIYRALVFLVVSCPCALVISIPLGFFGGIGGASKNGILVKGGNYLEALNNVEMVVFDKTGTLTKGVFKVTQMHVEGDINEEELLEYAASVESYSNHPIATSILKAYGKEVNKKDIEDVEEIAGKGIRAKVKGKYVLAGNAKLMESEKISYTKGKNIGSIIYVAIDNIYVGSIIISDEVKDDSISAIKKLKSMGVKKIVMLTGDNKDIASNIGKVLGVDEVYSELLPQDKVEKLEKLQKEKSPKGKIVFVGDGINDAPVLARADIGIAMGGVGSDAAIEAADIVIMTDEPSKIALAIKIAQNTKKIVIQNIVFALGVKAIILILAVFGVANMWEAVFGDVGVALIAVLNSMRAMKS</sequence>
<dbReference type="NCBIfam" id="TIGR01512">
    <property type="entry name" value="ATPase-IB2_Cd"/>
    <property type="match status" value="1"/>
</dbReference>
<dbReference type="Pfam" id="PF00122">
    <property type="entry name" value="E1-E2_ATPase"/>
    <property type="match status" value="1"/>
</dbReference>
<comment type="catalytic activity">
    <reaction evidence="10">
        <text>Cd(2+)(in) + ATP + H2O = Cd(2+)(out) + ADP + phosphate + H(+)</text>
        <dbReference type="Rhea" id="RHEA:12132"/>
        <dbReference type="ChEBI" id="CHEBI:15377"/>
        <dbReference type="ChEBI" id="CHEBI:15378"/>
        <dbReference type="ChEBI" id="CHEBI:30616"/>
        <dbReference type="ChEBI" id="CHEBI:43474"/>
        <dbReference type="ChEBI" id="CHEBI:48775"/>
        <dbReference type="ChEBI" id="CHEBI:456216"/>
        <dbReference type="EC" id="7.2.2.21"/>
    </reaction>
</comment>
<feature type="transmembrane region" description="Helical" evidence="11">
    <location>
        <begin position="130"/>
        <end position="149"/>
    </location>
</feature>
<evidence type="ECO:0000256" key="7">
    <source>
        <dbReference type="ARBA" id="ARBA00022989"/>
    </source>
</evidence>
<dbReference type="Proteomes" id="UP000776252">
    <property type="component" value="Unassembled WGS sequence"/>
</dbReference>
<feature type="transmembrane region" description="Helical" evidence="11">
    <location>
        <begin position="330"/>
        <end position="350"/>
    </location>
</feature>
<feature type="domain" description="HMA" evidence="12">
    <location>
        <begin position="5"/>
        <end position="74"/>
    </location>
</feature>
<evidence type="ECO:0000256" key="10">
    <source>
        <dbReference type="ARBA" id="ARBA00049338"/>
    </source>
</evidence>
<accession>A0ABS6BMT1</accession>
<dbReference type="InterPro" id="IPR018303">
    <property type="entry name" value="ATPase_P-typ_P_site"/>
</dbReference>
<dbReference type="PANTHER" id="PTHR48085:SF5">
    <property type="entry name" value="CADMIUM_ZINC-TRANSPORTING ATPASE HMA4-RELATED"/>
    <property type="match status" value="1"/>
</dbReference>
<feature type="transmembrane region" description="Helical" evidence="11">
    <location>
        <begin position="691"/>
        <end position="710"/>
    </location>
</feature>
<dbReference type="PROSITE" id="PS00154">
    <property type="entry name" value="ATPASE_E1_E2"/>
    <property type="match status" value="1"/>
</dbReference>
<dbReference type="SFLD" id="SFLDF00027">
    <property type="entry name" value="p-type_atpase"/>
    <property type="match status" value="1"/>
</dbReference>
<dbReference type="InterPro" id="IPR044492">
    <property type="entry name" value="P_typ_ATPase_HD_dom"/>
</dbReference>
<dbReference type="Pfam" id="PF00403">
    <property type="entry name" value="HMA"/>
    <property type="match status" value="1"/>
</dbReference>
<gene>
    <name evidence="13" type="primary">cadA</name>
    <name evidence="13" type="ORF">KPL37_00470</name>
</gene>
<evidence type="ECO:0000256" key="9">
    <source>
        <dbReference type="ARBA" id="ARBA00039103"/>
    </source>
</evidence>
<dbReference type="InterPro" id="IPR001757">
    <property type="entry name" value="P_typ_ATPase"/>
</dbReference>
<evidence type="ECO:0000256" key="11">
    <source>
        <dbReference type="RuleBase" id="RU362081"/>
    </source>
</evidence>
<dbReference type="CDD" id="cd07548">
    <property type="entry name" value="P-type_ATPase-Cd_Zn_Co_like"/>
    <property type="match status" value="1"/>
</dbReference>
<dbReference type="SFLD" id="SFLDG00002">
    <property type="entry name" value="C1.7:_P-type_atpase_like"/>
    <property type="match status" value="1"/>
</dbReference>
<evidence type="ECO:0000259" key="12">
    <source>
        <dbReference type="PROSITE" id="PS50846"/>
    </source>
</evidence>
<dbReference type="EMBL" id="JAHLDV010000001">
    <property type="protein sequence ID" value="MBU3158246.1"/>
    <property type="molecule type" value="Genomic_DNA"/>
</dbReference>
<keyword evidence="14" id="KW-1185">Reference proteome</keyword>
<feature type="transmembrane region" description="Helical" evidence="11">
    <location>
        <begin position="106"/>
        <end position="124"/>
    </location>
</feature>
<dbReference type="NCBIfam" id="TIGR01525">
    <property type="entry name" value="ATPase-IB_hvy"/>
    <property type="match status" value="1"/>
</dbReference>
<evidence type="ECO:0000256" key="1">
    <source>
        <dbReference type="ARBA" id="ARBA00004141"/>
    </source>
</evidence>
<keyword evidence="5 11" id="KW-0547">Nucleotide-binding</keyword>
<evidence type="ECO:0000313" key="14">
    <source>
        <dbReference type="Proteomes" id="UP000776252"/>
    </source>
</evidence>
<keyword evidence="11" id="KW-0479">Metal-binding</keyword>
<dbReference type="NCBIfam" id="TIGR01494">
    <property type="entry name" value="ATPase_P-type"/>
    <property type="match status" value="1"/>
</dbReference>
<dbReference type="Pfam" id="PF00702">
    <property type="entry name" value="Hydrolase"/>
    <property type="match status" value="1"/>
</dbReference>
<keyword evidence="8 11" id="KW-0472">Membrane</keyword>
<dbReference type="EC" id="7.2.2.21" evidence="9"/>